<gene>
    <name evidence="1" type="ORF">JG688_00002680</name>
</gene>
<protein>
    <submittedName>
        <fullName evidence="1">Uncharacterized protein</fullName>
    </submittedName>
</protein>
<sequence>MLIFENDQVLLVSEREADQILELLWSTSDSCSFRLVNFALVCEGVDRIGRKTQFRDVPLALGCRLDQEVPELSLAAWPQVDAFISARALLPHGSGTASAEIWFAVVEC</sequence>
<comment type="caution">
    <text evidence="1">The sequence shown here is derived from an EMBL/GenBank/DDBJ whole genome shotgun (WGS) entry which is preliminary data.</text>
</comment>
<organism evidence="1 2">
    <name type="scientific">Phytophthora aleatoria</name>
    <dbReference type="NCBI Taxonomy" id="2496075"/>
    <lineage>
        <taxon>Eukaryota</taxon>
        <taxon>Sar</taxon>
        <taxon>Stramenopiles</taxon>
        <taxon>Oomycota</taxon>
        <taxon>Peronosporomycetes</taxon>
        <taxon>Peronosporales</taxon>
        <taxon>Peronosporaceae</taxon>
        <taxon>Phytophthora</taxon>
    </lineage>
</organism>
<dbReference type="EMBL" id="JAENGY010000074">
    <property type="protein sequence ID" value="KAG6975133.1"/>
    <property type="molecule type" value="Genomic_DNA"/>
</dbReference>
<keyword evidence="2" id="KW-1185">Reference proteome</keyword>
<evidence type="ECO:0000313" key="1">
    <source>
        <dbReference type="EMBL" id="KAG6975133.1"/>
    </source>
</evidence>
<name>A0A8J5IUZ1_9STRA</name>
<evidence type="ECO:0000313" key="2">
    <source>
        <dbReference type="Proteomes" id="UP000709295"/>
    </source>
</evidence>
<accession>A0A8J5IUZ1</accession>
<reference evidence="1" key="1">
    <citation type="submission" date="2021-01" db="EMBL/GenBank/DDBJ databases">
        <title>Phytophthora aleatoria, a newly-described species from Pinus radiata is distinct from Phytophthora cactorum isolates based on comparative genomics.</title>
        <authorList>
            <person name="Mcdougal R."/>
            <person name="Panda P."/>
            <person name="Williams N."/>
            <person name="Studholme D.J."/>
        </authorList>
    </citation>
    <scope>NUCLEOTIDE SEQUENCE</scope>
    <source>
        <strain evidence="1">NZFS 4037</strain>
    </source>
</reference>
<dbReference type="AlphaFoldDB" id="A0A8J5IUZ1"/>
<proteinExistence type="predicted"/>
<dbReference type="Proteomes" id="UP000709295">
    <property type="component" value="Unassembled WGS sequence"/>
</dbReference>